<evidence type="ECO:0000313" key="7">
    <source>
        <dbReference type="EMBL" id="UXZ05335.1"/>
    </source>
</evidence>
<sequence>MAWPPNPNKENPPQALGGREWQLIEKTLLASIEEQKTSRRWGVILRIITLAVWLILAVLLTRACSDSASVDKAGMGSPHLAVVEVNGVIGGNAREGVSAFEVSEALSEAFDNPNAKSVALVINSPGGSPVQSDEIWEAMMDLRKENPDKKLYAVIEDIGASGAYYIASAADEIWANPSSLVGSIGVIMSGYNVEELMKKVGVRDVTMTAGEYKDILSSSRPMTEKEKAHIQALLDATHQDFINSVKQGRGKKLKNPEENQLFSGLIWTGRQAVDLGLADRLGGMHQLKKQLDLPEVNYTYKDPMNQIFDRLGVQIGKGLGQGVQLSLSQAEQAKIQ</sequence>
<evidence type="ECO:0000256" key="1">
    <source>
        <dbReference type="ARBA" id="ARBA00008683"/>
    </source>
</evidence>
<feature type="transmembrane region" description="Helical" evidence="5">
    <location>
        <begin position="43"/>
        <end position="60"/>
    </location>
</feature>
<dbReference type="Pfam" id="PF01343">
    <property type="entry name" value="Peptidase_S49"/>
    <property type="match status" value="1"/>
</dbReference>
<dbReference type="CDD" id="cd07023">
    <property type="entry name" value="S49_Sppa_N_C"/>
    <property type="match status" value="1"/>
</dbReference>
<evidence type="ECO:0000256" key="5">
    <source>
        <dbReference type="SAM" id="Phobius"/>
    </source>
</evidence>
<reference evidence="7" key="1">
    <citation type="submission" date="2021-12" db="EMBL/GenBank/DDBJ databases">
        <title>taxonomy of Moraxella sp. ZY201224.</title>
        <authorList>
            <person name="Li F."/>
        </authorList>
    </citation>
    <scope>NUCLEOTIDE SEQUENCE</scope>
    <source>
        <strain evidence="7">ZY201224</strain>
    </source>
</reference>
<keyword evidence="8" id="KW-1185">Reference proteome</keyword>
<keyword evidence="5" id="KW-0472">Membrane</keyword>
<gene>
    <name evidence="7" type="primary">sppA</name>
    <name evidence="7" type="ORF">LU297_02485</name>
</gene>
<evidence type="ECO:0000313" key="8">
    <source>
        <dbReference type="Proteomes" id="UP001063782"/>
    </source>
</evidence>
<dbReference type="InterPro" id="IPR002142">
    <property type="entry name" value="Peptidase_S49"/>
</dbReference>
<feature type="domain" description="Peptidase S49" evidence="6">
    <location>
        <begin position="147"/>
        <end position="292"/>
    </location>
</feature>
<dbReference type="InterPro" id="IPR029045">
    <property type="entry name" value="ClpP/crotonase-like_dom_sf"/>
</dbReference>
<protein>
    <submittedName>
        <fullName evidence="7">Signal peptide peptidase SppA</fullName>
    </submittedName>
</protein>
<dbReference type="Proteomes" id="UP001063782">
    <property type="component" value="Chromosome"/>
</dbReference>
<dbReference type="InterPro" id="IPR004635">
    <property type="entry name" value="Pept_S49_SppA"/>
</dbReference>
<dbReference type="InterPro" id="IPR047272">
    <property type="entry name" value="S49_SppA_C"/>
</dbReference>
<keyword evidence="4" id="KW-0720">Serine protease</keyword>
<keyword evidence="2" id="KW-0645">Protease</keyword>
<dbReference type="PANTHER" id="PTHR42987">
    <property type="entry name" value="PEPTIDASE S49"/>
    <property type="match status" value="1"/>
</dbReference>
<dbReference type="EMBL" id="CP089977">
    <property type="protein sequence ID" value="UXZ05335.1"/>
    <property type="molecule type" value="Genomic_DNA"/>
</dbReference>
<dbReference type="NCBIfam" id="TIGR00706">
    <property type="entry name" value="SppA_dom"/>
    <property type="match status" value="1"/>
</dbReference>
<dbReference type="RefSeq" id="WP_263076836.1">
    <property type="nucleotide sequence ID" value="NZ_CP089977.1"/>
</dbReference>
<evidence type="ECO:0000256" key="4">
    <source>
        <dbReference type="ARBA" id="ARBA00022825"/>
    </source>
</evidence>
<accession>A0ABY6F5G0</accession>
<proteinExistence type="inferred from homology"/>
<keyword evidence="5" id="KW-0812">Transmembrane</keyword>
<dbReference type="Gene3D" id="3.90.226.10">
    <property type="entry name" value="2-enoyl-CoA Hydratase, Chain A, domain 1"/>
    <property type="match status" value="1"/>
</dbReference>
<name>A0ABY6F5G0_9GAMM</name>
<evidence type="ECO:0000256" key="3">
    <source>
        <dbReference type="ARBA" id="ARBA00022801"/>
    </source>
</evidence>
<keyword evidence="3" id="KW-0378">Hydrolase</keyword>
<comment type="similarity">
    <text evidence="1">Belongs to the peptidase S49 family.</text>
</comment>
<organism evidence="7 8">
    <name type="scientific">Moraxella nasicaprae</name>
    <dbReference type="NCBI Taxonomy" id="2904122"/>
    <lineage>
        <taxon>Bacteria</taxon>
        <taxon>Pseudomonadati</taxon>
        <taxon>Pseudomonadota</taxon>
        <taxon>Gammaproteobacteria</taxon>
        <taxon>Moraxellales</taxon>
        <taxon>Moraxellaceae</taxon>
        <taxon>Moraxella</taxon>
    </lineage>
</organism>
<dbReference type="PANTHER" id="PTHR42987:SF8">
    <property type="entry name" value="PROTEINASE"/>
    <property type="match status" value="1"/>
</dbReference>
<evidence type="ECO:0000256" key="2">
    <source>
        <dbReference type="ARBA" id="ARBA00022670"/>
    </source>
</evidence>
<evidence type="ECO:0000259" key="6">
    <source>
        <dbReference type="Pfam" id="PF01343"/>
    </source>
</evidence>
<keyword evidence="5" id="KW-1133">Transmembrane helix</keyword>
<dbReference type="SUPFAM" id="SSF52096">
    <property type="entry name" value="ClpP/crotonase"/>
    <property type="match status" value="1"/>
</dbReference>